<protein>
    <recommendedName>
        <fullName evidence="2">Retrotransposon gag domain-containing protein</fullName>
    </recommendedName>
</protein>
<reference evidence="3" key="1">
    <citation type="submission" date="2023-08" db="EMBL/GenBank/DDBJ databases">
        <title>A de novo genome assembly of Solanum verrucosum Schlechtendal, a Mexican diploid species geographically isolated from the other diploid A-genome species in potato relatives.</title>
        <authorList>
            <person name="Hosaka K."/>
        </authorList>
    </citation>
    <scope>NUCLEOTIDE SEQUENCE</scope>
    <source>
        <tissue evidence="3">Young leaves</tissue>
    </source>
</reference>
<dbReference type="PANTHER" id="PTHR15503:SF45">
    <property type="entry name" value="RNA-DIRECTED DNA POLYMERASE HOMOLOG"/>
    <property type="match status" value="1"/>
</dbReference>
<dbReference type="PANTHER" id="PTHR15503">
    <property type="entry name" value="LDOC1 RELATED"/>
    <property type="match status" value="1"/>
</dbReference>
<dbReference type="CDD" id="cd01647">
    <property type="entry name" value="RT_LTR"/>
    <property type="match status" value="1"/>
</dbReference>
<feature type="region of interest" description="Disordered" evidence="1">
    <location>
        <begin position="226"/>
        <end position="250"/>
    </location>
</feature>
<organism evidence="3 4">
    <name type="scientific">Solanum verrucosum</name>
    <dbReference type="NCBI Taxonomy" id="315347"/>
    <lineage>
        <taxon>Eukaryota</taxon>
        <taxon>Viridiplantae</taxon>
        <taxon>Streptophyta</taxon>
        <taxon>Embryophyta</taxon>
        <taxon>Tracheophyta</taxon>
        <taxon>Spermatophyta</taxon>
        <taxon>Magnoliopsida</taxon>
        <taxon>eudicotyledons</taxon>
        <taxon>Gunneridae</taxon>
        <taxon>Pentapetalae</taxon>
        <taxon>asterids</taxon>
        <taxon>lamiids</taxon>
        <taxon>Solanales</taxon>
        <taxon>Solanaceae</taxon>
        <taxon>Solanoideae</taxon>
        <taxon>Solaneae</taxon>
        <taxon>Solanum</taxon>
    </lineage>
</organism>
<dbReference type="InterPro" id="IPR043502">
    <property type="entry name" value="DNA/RNA_pol_sf"/>
</dbReference>
<dbReference type="Proteomes" id="UP001234989">
    <property type="component" value="Chromosome 9"/>
</dbReference>
<evidence type="ECO:0000313" key="3">
    <source>
        <dbReference type="EMBL" id="WMV46406.1"/>
    </source>
</evidence>
<dbReference type="InterPro" id="IPR043128">
    <property type="entry name" value="Rev_trsase/Diguanyl_cyclase"/>
</dbReference>
<gene>
    <name evidence="3" type="ORF">MTR67_039791</name>
</gene>
<name>A0AAF0UJ76_SOLVR</name>
<dbReference type="Gene3D" id="3.30.70.270">
    <property type="match status" value="1"/>
</dbReference>
<dbReference type="EMBL" id="CP133620">
    <property type="protein sequence ID" value="WMV46406.1"/>
    <property type="molecule type" value="Genomic_DNA"/>
</dbReference>
<feature type="region of interest" description="Disordered" evidence="1">
    <location>
        <begin position="1"/>
        <end position="27"/>
    </location>
</feature>
<dbReference type="InterPro" id="IPR005162">
    <property type="entry name" value="Retrotrans_gag_dom"/>
</dbReference>
<dbReference type="AlphaFoldDB" id="A0AAF0UJ76"/>
<keyword evidence="4" id="KW-1185">Reference proteome</keyword>
<accession>A0AAF0UJ76</accession>
<dbReference type="Gene3D" id="3.10.10.10">
    <property type="entry name" value="HIV Type 1 Reverse Transcriptase, subunit A, domain 1"/>
    <property type="match status" value="1"/>
</dbReference>
<dbReference type="Pfam" id="PF03732">
    <property type="entry name" value="Retrotrans_gag"/>
    <property type="match status" value="1"/>
</dbReference>
<feature type="domain" description="Retrotransposon gag" evidence="2">
    <location>
        <begin position="119"/>
        <end position="165"/>
    </location>
</feature>
<evidence type="ECO:0000256" key="1">
    <source>
        <dbReference type="SAM" id="MobiDB-lite"/>
    </source>
</evidence>
<dbReference type="InterPro" id="IPR032567">
    <property type="entry name" value="RTL1-rel"/>
</dbReference>
<dbReference type="SUPFAM" id="SSF56672">
    <property type="entry name" value="DNA/RNA polymerases"/>
    <property type="match status" value="1"/>
</dbReference>
<evidence type="ECO:0000313" key="4">
    <source>
        <dbReference type="Proteomes" id="UP001234989"/>
    </source>
</evidence>
<feature type="compositionally biased region" description="Polar residues" evidence="1">
    <location>
        <begin position="239"/>
        <end position="250"/>
    </location>
</feature>
<proteinExistence type="predicted"/>
<sequence>MANRRTYARRNAGENANQEAPPQAPQASIDPLAEQVTNEVFRDMFQVLSQAATTQDNREVVLPVNPNVGTVASRVRDFTRMNTMEFHGSKVEEDPQEFIDDIYKVLMIMGVTTVENVELVTYQLKGVAQIWFNQWKDGRPKDAGPLDWKKFKVAFLDRFFPLEMREAKFNKDRVSNPKPQRGNISGSLLPNCAKCGKKHEGKCLVGSNACFGCRKMDHKLRDCPSVAKNEEDNHRRAQPNPSSGPSGGQKQNRIYELQSCVEQEDSPMWFLELKKQLKDLLDKGFIRPSISPWGASVLFVRKKDAYLRMCIDYCQVTKVTIKNKYPLPRIDDLFDQLQGASYISKIALWSGYHQLRVKENDILKCLLEPDMVIFSIW</sequence>
<evidence type="ECO:0000259" key="2">
    <source>
        <dbReference type="Pfam" id="PF03732"/>
    </source>
</evidence>
<feature type="compositionally biased region" description="Low complexity" evidence="1">
    <location>
        <begin position="14"/>
        <end position="27"/>
    </location>
</feature>